<keyword evidence="2" id="KW-1185">Reference proteome</keyword>
<name>A0ABN7T641_OIKDI</name>
<organism evidence="1 2">
    <name type="scientific">Oikopleura dioica</name>
    <name type="common">Tunicate</name>
    <dbReference type="NCBI Taxonomy" id="34765"/>
    <lineage>
        <taxon>Eukaryota</taxon>
        <taxon>Metazoa</taxon>
        <taxon>Chordata</taxon>
        <taxon>Tunicata</taxon>
        <taxon>Appendicularia</taxon>
        <taxon>Copelata</taxon>
        <taxon>Oikopleuridae</taxon>
        <taxon>Oikopleura</taxon>
    </lineage>
</organism>
<sequence length="124" mass="14251">MTFEKTISLSRLRSQFKRTPCDFPAAKTGFASDIRPSDIDVFHAAAKRFASMHIISEEESQRPIKTCYHAWPWNTKAIRSHYKTATYPEKLIKIYVQWGTISTPTTEEFSSLRRHIDRGKTAAG</sequence>
<evidence type="ECO:0000313" key="2">
    <source>
        <dbReference type="Proteomes" id="UP001158576"/>
    </source>
</evidence>
<reference evidence="1 2" key="1">
    <citation type="submission" date="2021-04" db="EMBL/GenBank/DDBJ databases">
        <authorList>
            <person name="Bliznina A."/>
        </authorList>
    </citation>
    <scope>NUCLEOTIDE SEQUENCE [LARGE SCALE GENOMIC DNA]</scope>
</reference>
<evidence type="ECO:0000313" key="1">
    <source>
        <dbReference type="EMBL" id="CAG5111148.1"/>
    </source>
</evidence>
<dbReference type="EMBL" id="OU015567">
    <property type="protein sequence ID" value="CAG5111148.1"/>
    <property type="molecule type" value="Genomic_DNA"/>
</dbReference>
<proteinExistence type="predicted"/>
<accession>A0ABN7T641</accession>
<protein>
    <submittedName>
        <fullName evidence="1">Oidioi.mRNA.OKI2018_I69.chr2.g5482.t1.cds</fullName>
    </submittedName>
</protein>
<dbReference type="Proteomes" id="UP001158576">
    <property type="component" value="Chromosome 2"/>
</dbReference>
<gene>
    <name evidence="1" type="ORF">OKIOD_LOCUS14247</name>
</gene>